<name>A0A6J4LV02_9BACT</name>
<dbReference type="EMBL" id="CADCTV010000564">
    <property type="protein sequence ID" value="CAA9342729.1"/>
    <property type="molecule type" value="Genomic_DNA"/>
</dbReference>
<dbReference type="AlphaFoldDB" id="A0A6J4LV02"/>
<proteinExistence type="predicted"/>
<organism evidence="1">
    <name type="scientific">uncultured Gemmatimonadota bacterium</name>
    <dbReference type="NCBI Taxonomy" id="203437"/>
    <lineage>
        <taxon>Bacteria</taxon>
        <taxon>Pseudomonadati</taxon>
        <taxon>Gemmatimonadota</taxon>
        <taxon>environmental samples</taxon>
    </lineage>
</organism>
<gene>
    <name evidence="1" type="ORF">AVDCRST_MAG89-2694</name>
</gene>
<accession>A0A6J4LV02</accession>
<evidence type="ECO:0000313" key="1">
    <source>
        <dbReference type="EMBL" id="CAA9342729.1"/>
    </source>
</evidence>
<protein>
    <submittedName>
        <fullName evidence="1">Uncharacterized protein</fullName>
    </submittedName>
</protein>
<reference evidence="1" key="1">
    <citation type="submission" date="2020-02" db="EMBL/GenBank/DDBJ databases">
        <authorList>
            <person name="Meier V. D."/>
        </authorList>
    </citation>
    <scope>NUCLEOTIDE SEQUENCE</scope>
    <source>
        <strain evidence="1">AVDCRST_MAG89</strain>
    </source>
</reference>
<sequence>MSNEQQRAIFWRKARASPRRAQATVAREETQRSGRLAGLDLAELANADA</sequence>